<dbReference type="InterPro" id="IPR036034">
    <property type="entry name" value="PDZ_sf"/>
</dbReference>
<dbReference type="EMBL" id="SNRY01000011">
    <property type="protein sequence ID" value="KAA6351602.1"/>
    <property type="molecule type" value="Genomic_DNA"/>
</dbReference>
<dbReference type="CDD" id="cd07561">
    <property type="entry name" value="Peptidase_S41_CPP_like"/>
    <property type="match status" value="1"/>
</dbReference>
<keyword evidence="2" id="KW-0378">Hydrolase</keyword>
<dbReference type="PANTHER" id="PTHR32060">
    <property type="entry name" value="TAIL-SPECIFIC PROTEASE"/>
    <property type="match status" value="1"/>
</dbReference>
<keyword evidence="2" id="KW-0645">Protease</keyword>
<reference evidence="2" key="1">
    <citation type="submission" date="2019-03" db="EMBL/GenBank/DDBJ databases">
        <title>Single cell metagenomics reveals metabolic interactions within the superorganism composed of flagellate Streblomastix strix and complex community of Bacteroidetes bacteria on its surface.</title>
        <authorList>
            <person name="Treitli S.C."/>
            <person name="Kolisko M."/>
            <person name="Husnik F."/>
            <person name="Keeling P."/>
            <person name="Hampl V."/>
        </authorList>
    </citation>
    <scope>NUCLEOTIDE SEQUENCE</scope>
    <source>
        <strain evidence="2">STM</strain>
    </source>
</reference>
<dbReference type="SMART" id="SM00245">
    <property type="entry name" value="TSPc"/>
    <property type="match status" value="1"/>
</dbReference>
<dbReference type="GO" id="GO:0006508">
    <property type="term" value="P:proteolysis"/>
    <property type="evidence" value="ECO:0007669"/>
    <property type="project" value="UniProtKB-KW"/>
</dbReference>
<evidence type="ECO:0000259" key="1">
    <source>
        <dbReference type="SMART" id="SM00245"/>
    </source>
</evidence>
<organism evidence="2">
    <name type="scientific">termite gut metagenome</name>
    <dbReference type="NCBI Taxonomy" id="433724"/>
    <lineage>
        <taxon>unclassified sequences</taxon>
        <taxon>metagenomes</taxon>
        <taxon>organismal metagenomes</taxon>
    </lineage>
</organism>
<dbReference type="SUPFAM" id="SSF52096">
    <property type="entry name" value="ClpP/crotonase"/>
    <property type="match status" value="1"/>
</dbReference>
<dbReference type="InterPro" id="IPR005151">
    <property type="entry name" value="Tail-specific_protease"/>
</dbReference>
<dbReference type="Gene3D" id="3.30.750.170">
    <property type="match status" value="1"/>
</dbReference>
<feature type="domain" description="Tail specific protease" evidence="1">
    <location>
        <begin position="183"/>
        <end position="399"/>
    </location>
</feature>
<dbReference type="PROSITE" id="PS51257">
    <property type="entry name" value="PROKAR_LIPOPROTEIN"/>
    <property type="match status" value="1"/>
</dbReference>
<dbReference type="SUPFAM" id="SSF50156">
    <property type="entry name" value="PDZ domain-like"/>
    <property type="match status" value="1"/>
</dbReference>
<dbReference type="GO" id="GO:0007165">
    <property type="term" value="P:signal transduction"/>
    <property type="evidence" value="ECO:0007669"/>
    <property type="project" value="TreeGrafter"/>
</dbReference>
<dbReference type="Gene3D" id="3.90.226.10">
    <property type="entry name" value="2-enoyl-CoA Hydratase, Chain A, domain 1"/>
    <property type="match status" value="1"/>
</dbReference>
<dbReference type="Gene3D" id="2.30.42.10">
    <property type="match status" value="1"/>
</dbReference>
<comment type="caution">
    <text evidence="2">The sequence shown here is derived from an EMBL/GenBank/DDBJ whole genome shotgun (WGS) entry which is preliminary data.</text>
</comment>
<dbReference type="InterPro" id="IPR041613">
    <property type="entry name" value="Pept_S41_N"/>
</dbReference>
<dbReference type="AlphaFoldDB" id="A0A5J4T0Z2"/>
<proteinExistence type="predicted"/>
<dbReference type="Pfam" id="PF03572">
    <property type="entry name" value="Peptidase_S41"/>
    <property type="match status" value="1"/>
</dbReference>
<evidence type="ECO:0000313" key="2">
    <source>
        <dbReference type="EMBL" id="KAA6351602.1"/>
    </source>
</evidence>
<dbReference type="EC" id="3.4.21.-" evidence="2"/>
<name>A0A5J4T0Z2_9ZZZZ</name>
<dbReference type="PANTHER" id="PTHR32060:SF30">
    <property type="entry name" value="CARBOXY-TERMINAL PROCESSING PROTEASE CTPA"/>
    <property type="match status" value="1"/>
</dbReference>
<dbReference type="Pfam" id="PF18294">
    <property type="entry name" value="Pept_S41_N"/>
    <property type="match status" value="1"/>
</dbReference>
<dbReference type="GO" id="GO:0030288">
    <property type="term" value="C:outer membrane-bounded periplasmic space"/>
    <property type="evidence" value="ECO:0007669"/>
    <property type="project" value="TreeGrafter"/>
</dbReference>
<dbReference type="GO" id="GO:0008236">
    <property type="term" value="F:serine-type peptidase activity"/>
    <property type="evidence" value="ECO:0007669"/>
    <property type="project" value="InterPro"/>
</dbReference>
<protein>
    <submittedName>
        <fullName evidence="2">Putative CtpA-like serine protease</fullName>
        <ecNumber evidence="2">3.4.21.-</ecNumber>
    </submittedName>
</protein>
<accession>A0A5J4T0Z2</accession>
<dbReference type="GO" id="GO:0004175">
    <property type="term" value="F:endopeptidase activity"/>
    <property type="evidence" value="ECO:0007669"/>
    <property type="project" value="TreeGrafter"/>
</dbReference>
<gene>
    <name evidence="2" type="ORF">EZS27_000993</name>
</gene>
<dbReference type="InterPro" id="IPR029045">
    <property type="entry name" value="ClpP/crotonase-like_dom_sf"/>
</dbReference>
<sequence length="464" mass="52645">MNMRNTVIGLLFCLFFIACQGEDRREEYEQYTGVQKWAESIMRKDYYWYQEMPDVSKLNFFTEPKAFFQSLLSEKDGKRKNGSRYYYSVLENLEEANTRSIQQTNYSYGFEFKVYRIMNGTQSLYGVLILYVVPNSQADKIGLKRGQWIFEINDIPVSEKNYTVLYGGEAATLGVSERYEGDFLPVEKYVIEAACEIDDNPVHYHTVYLSDDHSKRIGYLVYNHFTAGKTDEDQTYDDNLRNVSLEFKNEGINEFILDLRYNNGGLLSSAELLCAILAPESTLGKVLGYMEYNDKYNPQIYNITLNAGILKGGANLNLSTLYVLTSESSASASELIINCLSPYMKVVLIGTQTEGKNVGSTSYKNDEFNWELHPIVCKIYNSENKSDYVNGFTPHYIIDESSNSSLDNFLEFGNPDELFLSKALQLISGIDGEGEIPASRSLTGESIPVYCSLDRKATNGVVIP</sequence>